<reference evidence="1" key="3">
    <citation type="submission" date="2021-01" db="EMBL/GenBank/DDBJ databases">
        <authorList>
            <consortium name="Genoscope - CEA"/>
            <person name="William W."/>
        </authorList>
    </citation>
    <scope>NUCLEOTIDE SEQUENCE</scope>
</reference>
<dbReference type="STRING" id="3708.A0A078FLJ9"/>
<proteinExistence type="predicted"/>
<dbReference type="PaxDb" id="3708-A0A078FLJ9"/>
<evidence type="ECO:0000313" key="1">
    <source>
        <dbReference type="EMBL" id="CAF2049919.1"/>
    </source>
</evidence>
<sequence>MLKKVKKGSRFKLMRYRLSACREKGKRSRETRKKKRLLCRETLIQQLNRTLGGYCHAYSNRCEIAALIFGEMDSQKEKEPKAAVSTTSSSCRKYVNDDNATFLANLKDHFNEFLNASMDEHKTCFKNTIDKIFGRSKEVETKEVESRPPL</sequence>
<protein>
    <submittedName>
        <fullName evidence="1">(rape) hypothetical protein</fullName>
    </submittedName>
    <submittedName>
        <fullName evidence="2">BnaA09g43010D protein</fullName>
    </submittedName>
</protein>
<organism evidence="2 3">
    <name type="scientific">Brassica napus</name>
    <name type="common">Rape</name>
    <dbReference type="NCBI Taxonomy" id="3708"/>
    <lineage>
        <taxon>Eukaryota</taxon>
        <taxon>Viridiplantae</taxon>
        <taxon>Streptophyta</taxon>
        <taxon>Embryophyta</taxon>
        <taxon>Tracheophyta</taxon>
        <taxon>Spermatophyta</taxon>
        <taxon>Magnoliopsida</taxon>
        <taxon>eudicotyledons</taxon>
        <taxon>Gunneridae</taxon>
        <taxon>Pentapetalae</taxon>
        <taxon>rosids</taxon>
        <taxon>malvids</taxon>
        <taxon>Brassicales</taxon>
        <taxon>Brassicaceae</taxon>
        <taxon>Brassiceae</taxon>
        <taxon>Brassica</taxon>
    </lineage>
</organism>
<dbReference type="Proteomes" id="UP001295469">
    <property type="component" value="Chromosome A09"/>
</dbReference>
<keyword evidence="3" id="KW-1185">Reference proteome</keyword>
<dbReference type="PANTHER" id="PTHR33622:SF7">
    <property type="entry name" value="(RAPE) HYPOTHETICAL PROTEIN"/>
    <property type="match status" value="1"/>
</dbReference>
<name>A0A078FLJ9_BRANA</name>
<evidence type="ECO:0000313" key="3">
    <source>
        <dbReference type="Proteomes" id="UP000028999"/>
    </source>
</evidence>
<reference evidence="2" key="2">
    <citation type="submission" date="2014-06" db="EMBL/GenBank/DDBJ databases">
        <authorList>
            <person name="Genoscope - CEA"/>
        </authorList>
    </citation>
    <scope>NUCLEOTIDE SEQUENCE</scope>
</reference>
<accession>A0A078FLJ9</accession>
<dbReference type="EMBL" id="LK032038">
    <property type="protein sequence ID" value="CDY13799.1"/>
    <property type="molecule type" value="Genomic_DNA"/>
</dbReference>
<evidence type="ECO:0000313" key="2">
    <source>
        <dbReference type="EMBL" id="CDY13799.1"/>
    </source>
</evidence>
<dbReference type="Gramene" id="CDY13799">
    <property type="protein sequence ID" value="CDY13799"/>
    <property type="gene ID" value="GSBRNA2T00078239001"/>
</dbReference>
<gene>
    <name evidence="2" type="primary">BnaA09g43010D</name>
    <name evidence="1" type="ORF">DARMORV10_A09P58070.1</name>
    <name evidence="2" type="ORF">GSBRNA2T00078239001</name>
</gene>
<dbReference type="EMBL" id="HG994363">
    <property type="protein sequence ID" value="CAF2049919.1"/>
    <property type="molecule type" value="Genomic_DNA"/>
</dbReference>
<dbReference type="PANTHER" id="PTHR33622">
    <property type="entry name" value="OS03G0724500 PROTEIN"/>
    <property type="match status" value="1"/>
</dbReference>
<dbReference type="Proteomes" id="UP000028999">
    <property type="component" value="Unassembled WGS sequence"/>
</dbReference>
<reference evidence="2 3" key="1">
    <citation type="journal article" date="2014" name="Science">
        <title>Plant genetics. Early allopolyploid evolution in the post-Neolithic Brassica napus oilseed genome.</title>
        <authorList>
            <person name="Chalhoub B."/>
            <person name="Denoeud F."/>
            <person name="Liu S."/>
            <person name="Parkin I.A."/>
            <person name="Tang H."/>
            <person name="Wang X."/>
            <person name="Chiquet J."/>
            <person name="Belcram H."/>
            <person name="Tong C."/>
            <person name="Samans B."/>
            <person name="Correa M."/>
            <person name="Da Silva C."/>
            <person name="Just J."/>
            <person name="Falentin C."/>
            <person name="Koh C.S."/>
            <person name="Le Clainche I."/>
            <person name="Bernard M."/>
            <person name="Bento P."/>
            <person name="Noel B."/>
            <person name="Labadie K."/>
            <person name="Alberti A."/>
            <person name="Charles M."/>
            <person name="Arnaud D."/>
            <person name="Guo H."/>
            <person name="Daviaud C."/>
            <person name="Alamery S."/>
            <person name="Jabbari K."/>
            <person name="Zhao M."/>
            <person name="Edger P.P."/>
            <person name="Chelaifa H."/>
            <person name="Tack D."/>
            <person name="Lassalle G."/>
            <person name="Mestiri I."/>
            <person name="Schnel N."/>
            <person name="Le Paslier M.C."/>
            <person name="Fan G."/>
            <person name="Renault V."/>
            <person name="Bayer P.E."/>
            <person name="Golicz A.A."/>
            <person name="Manoli S."/>
            <person name="Lee T.H."/>
            <person name="Thi V.H."/>
            <person name="Chalabi S."/>
            <person name="Hu Q."/>
            <person name="Fan C."/>
            <person name="Tollenaere R."/>
            <person name="Lu Y."/>
            <person name="Battail C."/>
            <person name="Shen J."/>
            <person name="Sidebottom C.H."/>
            <person name="Wang X."/>
            <person name="Canaguier A."/>
            <person name="Chauveau A."/>
            <person name="Berard A."/>
            <person name="Deniot G."/>
            <person name="Guan M."/>
            <person name="Liu Z."/>
            <person name="Sun F."/>
            <person name="Lim Y.P."/>
            <person name="Lyons E."/>
            <person name="Town C.D."/>
            <person name="Bancroft I."/>
            <person name="Wang X."/>
            <person name="Meng J."/>
            <person name="Ma J."/>
            <person name="Pires J.C."/>
            <person name="King G.J."/>
            <person name="Brunel D."/>
            <person name="Delourme R."/>
            <person name="Renard M."/>
            <person name="Aury J.M."/>
            <person name="Adams K.L."/>
            <person name="Batley J."/>
            <person name="Snowdon R.J."/>
            <person name="Tost J."/>
            <person name="Edwards D."/>
            <person name="Zhou Y."/>
            <person name="Hua W."/>
            <person name="Sharpe A.G."/>
            <person name="Paterson A.H."/>
            <person name="Guan C."/>
            <person name="Wincker P."/>
        </authorList>
    </citation>
    <scope>NUCLEOTIDE SEQUENCE [LARGE SCALE GENOMIC DNA]</scope>
    <source>
        <strain evidence="3">cv. Darmor-bzh</strain>
    </source>
</reference>
<dbReference type="AlphaFoldDB" id="A0A078FLJ9"/>